<evidence type="ECO:0008006" key="3">
    <source>
        <dbReference type="Google" id="ProtNLM"/>
    </source>
</evidence>
<evidence type="ECO:0000313" key="1">
    <source>
        <dbReference type="EMBL" id="WOD14021.1"/>
    </source>
</evidence>
<protein>
    <recommendedName>
        <fullName evidence="3">DUF1488 domain-containing protein</fullName>
    </recommendedName>
</protein>
<organism evidence="1 2">
    <name type="scientific">Paraburkholderia kirstenboschensis</name>
    <dbReference type="NCBI Taxonomy" id="1245436"/>
    <lineage>
        <taxon>Bacteria</taxon>
        <taxon>Pseudomonadati</taxon>
        <taxon>Pseudomonadota</taxon>
        <taxon>Betaproteobacteria</taxon>
        <taxon>Burkholderiales</taxon>
        <taxon>Burkholderiaceae</taxon>
        <taxon>Paraburkholderia</taxon>
    </lineage>
</organism>
<evidence type="ECO:0000313" key="2">
    <source>
        <dbReference type="Proteomes" id="UP001302652"/>
    </source>
</evidence>
<accession>A0ABZ0E9T6</accession>
<dbReference type="RefSeq" id="WP_317015769.1">
    <property type="nucleotide sequence ID" value="NZ_CP136511.1"/>
</dbReference>
<sequence length="83" mass="8875">MATATVGRYVVVTEERYEGAKWRSECFVGIGESGNVAALFREKDCSPAFDSPEEAARSAVQRGVAFARSLGDPAVIGLVTLYS</sequence>
<gene>
    <name evidence="1" type="ORF">RW095_00315</name>
</gene>
<keyword evidence="2" id="KW-1185">Reference proteome</keyword>
<name>A0ABZ0E9T6_9BURK</name>
<reference evidence="1 2" key="1">
    <citation type="submission" date="2023-10" db="EMBL/GenBank/DDBJ databases">
        <title>Surface-active antibiotics is a multifunctional adaptation for post-fire microbes.</title>
        <authorList>
            <person name="Liu M.D."/>
            <person name="Du Y."/>
            <person name="Koupaei S.K."/>
            <person name="Kim N.R."/>
            <person name="Zhang W."/>
            <person name="Traxler M.F."/>
        </authorList>
    </citation>
    <scope>NUCLEOTIDE SEQUENCE [LARGE SCALE GENOMIC DNA]</scope>
    <source>
        <strain evidence="1 2">F3</strain>
    </source>
</reference>
<dbReference type="Proteomes" id="UP001302652">
    <property type="component" value="Chromosome 3"/>
</dbReference>
<dbReference type="EMBL" id="CP136511">
    <property type="protein sequence ID" value="WOD14021.1"/>
    <property type="molecule type" value="Genomic_DNA"/>
</dbReference>
<proteinExistence type="predicted"/>